<dbReference type="PROSITE" id="PS00107">
    <property type="entry name" value="PROTEIN_KINASE_ATP"/>
    <property type="match status" value="1"/>
</dbReference>
<sequence length="494" mass="55873">MPRHGHSAMIFDSDDSTATVSIFTASDSNSQCREHMSLSSAESLNKTNRPFREGTMVIYSTSNNRHAKNRILLSPSDQCHRLIRRKSAFASTKAPWRPPGKWQIPDVFKTDPLPYPAIASTAVTTQRRKSYSTPDQTNRSRVLNIRSETCLHKNTNAPLLFQKPWIPAGKPPDCFPIPKPVSKSARQKPHAHFEKMMKKVVPSNKIIQQNPKDRYINFIKIGSGANGAVIKASCRHASRQVYAIKRCFIDDTDQPHLAYILRELRIMGSLNHENVVAIKEVTLWSDHIWIAMEMMSCSIFGLLCQISTGLPEEIAVFLVEECLQGLTFLHSKGYIHRDIKCENLLVSKTGQVKLADFGLATPLSVVNSARLGTAKWMAPEVIRELDYSEKVDVWSMAITIIEMMDRVPPLYYLDNTDDIFAEILWGAPASFSFAFPTERMKEMVLWMLDTDMRRRPTAKCVLSELQRLLDLGLMMKSTKADVANFVRQALSKAT</sequence>
<protein>
    <recommendedName>
        <fullName evidence="2">non-specific serine/threonine protein kinase</fullName>
        <ecNumber evidence="2">2.7.11.1</ecNumber>
    </recommendedName>
</protein>
<evidence type="ECO:0000313" key="14">
    <source>
        <dbReference type="Proteomes" id="UP000612746"/>
    </source>
</evidence>
<dbReference type="InterPro" id="IPR008271">
    <property type="entry name" value="Ser/Thr_kinase_AS"/>
</dbReference>
<feature type="domain" description="Protein kinase" evidence="12">
    <location>
        <begin position="215"/>
        <end position="469"/>
    </location>
</feature>
<reference evidence="13" key="1">
    <citation type="submission" date="2020-12" db="EMBL/GenBank/DDBJ databases">
        <title>Metabolic potential, ecology and presence of endohyphal bacteria is reflected in genomic diversity of Mucoromycotina.</title>
        <authorList>
            <person name="Muszewska A."/>
            <person name="Okrasinska A."/>
            <person name="Steczkiewicz K."/>
            <person name="Drgas O."/>
            <person name="Orlowska M."/>
            <person name="Perlinska-Lenart U."/>
            <person name="Aleksandrzak-Piekarczyk T."/>
            <person name="Szatraj K."/>
            <person name="Zielenkiewicz U."/>
            <person name="Pilsyk S."/>
            <person name="Malc E."/>
            <person name="Mieczkowski P."/>
            <person name="Kruszewska J.S."/>
            <person name="Biernat P."/>
            <person name="Pawlowska J."/>
        </authorList>
    </citation>
    <scope>NUCLEOTIDE SEQUENCE</scope>
    <source>
        <strain evidence="13">WA0000051536</strain>
    </source>
</reference>
<evidence type="ECO:0000256" key="2">
    <source>
        <dbReference type="ARBA" id="ARBA00012513"/>
    </source>
</evidence>
<dbReference type="Proteomes" id="UP000612746">
    <property type="component" value="Unassembled WGS sequence"/>
</dbReference>
<evidence type="ECO:0000259" key="12">
    <source>
        <dbReference type="PROSITE" id="PS50011"/>
    </source>
</evidence>
<name>A0A8H7PSC2_9FUNG</name>
<comment type="caution">
    <text evidence="13">The sequence shown here is derived from an EMBL/GenBank/DDBJ whole genome shotgun (WGS) entry which is preliminary data.</text>
</comment>
<evidence type="ECO:0000256" key="1">
    <source>
        <dbReference type="ARBA" id="ARBA00008874"/>
    </source>
</evidence>
<comment type="catalytic activity">
    <reaction evidence="8">
        <text>L-threonyl-[protein] + ATP = O-phospho-L-threonyl-[protein] + ADP + H(+)</text>
        <dbReference type="Rhea" id="RHEA:46608"/>
        <dbReference type="Rhea" id="RHEA-COMP:11060"/>
        <dbReference type="Rhea" id="RHEA-COMP:11605"/>
        <dbReference type="ChEBI" id="CHEBI:15378"/>
        <dbReference type="ChEBI" id="CHEBI:30013"/>
        <dbReference type="ChEBI" id="CHEBI:30616"/>
        <dbReference type="ChEBI" id="CHEBI:61977"/>
        <dbReference type="ChEBI" id="CHEBI:456216"/>
        <dbReference type="EC" id="2.7.11.1"/>
    </reaction>
</comment>
<evidence type="ECO:0000256" key="3">
    <source>
        <dbReference type="ARBA" id="ARBA00022527"/>
    </source>
</evidence>
<evidence type="ECO:0000256" key="4">
    <source>
        <dbReference type="ARBA" id="ARBA00022679"/>
    </source>
</evidence>
<keyword evidence="5 10" id="KW-0547">Nucleotide-binding</keyword>
<dbReference type="EMBL" id="JAEPRA010000010">
    <property type="protein sequence ID" value="KAG2179382.1"/>
    <property type="molecule type" value="Genomic_DNA"/>
</dbReference>
<dbReference type="EC" id="2.7.11.1" evidence="2"/>
<dbReference type="Gene3D" id="3.30.200.20">
    <property type="entry name" value="Phosphorylase Kinase, domain 1"/>
    <property type="match status" value="1"/>
</dbReference>
<proteinExistence type="inferred from homology"/>
<dbReference type="PROSITE" id="PS50011">
    <property type="entry name" value="PROTEIN_KINASE_DOM"/>
    <property type="match status" value="1"/>
</dbReference>
<gene>
    <name evidence="13" type="ORF">INT44_006228</name>
</gene>
<dbReference type="InterPro" id="IPR017441">
    <property type="entry name" value="Protein_kinase_ATP_BS"/>
</dbReference>
<organism evidence="13 14">
    <name type="scientific">Umbelopsis vinacea</name>
    <dbReference type="NCBI Taxonomy" id="44442"/>
    <lineage>
        <taxon>Eukaryota</taxon>
        <taxon>Fungi</taxon>
        <taxon>Fungi incertae sedis</taxon>
        <taxon>Mucoromycota</taxon>
        <taxon>Mucoromycotina</taxon>
        <taxon>Umbelopsidomycetes</taxon>
        <taxon>Umbelopsidales</taxon>
        <taxon>Umbelopsidaceae</taxon>
        <taxon>Umbelopsis</taxon>
    </lineage>
</organism>
<evidence type="ECO:0000256" key="6">
    <source>
        <dbReference type="ARBA" id="ARBA00022777"/>
    </source>
</evidence>
<dbReference type="GO" id="GO:0005737">
    <property type="term" value="C:cytoplasm"/>
    <property type="evidence" value="ECO:0007669"/>
    <property type="project" value="TreeGrafter"/>
</dbReference>
<evidence type="ECO:0000256" key="8">
    <source>
        <dbReference type="ARBA" id="ARBA00047899"/>
    </source>
</evidence>
<dbReference type="GO" id="GO:0004674">
    <property type="term" value="F:protein serine/threonine kinase activity"/>
    <property type="evidence" value="ECO:0007669"/>
    <property type="project" value="UniProtKB-KW"/>
</dbReference>
<accession>A0A8H7PSC2</accession>
<keyword evidence="3 11" id="KW-0723">Serine/threonine-protein kinase</keyword>
<keyword evidence="7 10" id="KW-0067">ATP-binding</keyword>
<dbReference type="SUPFAM" id="SSF56112">
    <property type="entry name" value="Protein kinase-like (PK-like)"/>
    <property type="match status" value="1"/>
</dbReference>
<evidence type="ECO:0000313" key="13">
    <source>
        <dbReference type="EMBL" id="KAG2179382.1"/>
    </source>
</evidence>
<evidence type="ECO:0000256" key="10">
    <source>
        <dbReference type="PROSITE-ProRule" id="PRU10141"/>
    </source>
</evidence>
<dbReference type="Pfam" id="PF00069">
    <property type="entry name" value="Pkinase"/>
    <property type="match status" value="1"/>
</dbReference>
<feature type="binding site" evidence="10">
    <location>
        <position position="245"/>
    </location>
    <ligand>
        <name>ATP</name>
        <dbReference type="ChEBI" id="CHEBI:30616"/>
    </ligand>
</feature>
<dbReference type="PANTHER" id="PTHR48012">
    <property type="entry name" value="STERILE20-LIKE KINASE, ISOFORM B-RELATED"/>
    <property type="match status" value="1"/>
</dbReference>
<evidence type="ECO:0000256" key="9">
    <source>
        <dbReference type="ARBA" id="ARBA00048679"/>
    </source>
</evidence>
<dbReference type="PROSITE" id="PS00108">
    <property type="entry name" value="PROTEIN_KINASE_ST"/>
    <property type="match status" value="1"/>
</dbReference>
<evidence type="ECO:0000256" key="11">
    <source>
        <dbReference type="RuleBase" id="RU000304"/>
    </source>
</evidence>
<dbReference type="AlphaFoldDB" id="A0A8H7PSC2"/>
<dbReference type="InterPro" id="IPR011009">
    <property type="entry name" value="Kinase-like_dom_sf"/>
</dbReference>
<dbReference type="InterPro" id="IPR000719">
    <property type="entry name" value="Prot_kinase_dom"/>
</dbReference>
<dbReference type="OrthoDB" id="4062651at2759"/>
<dbReference type="GO" id="GO:0005524">
    <property type="term" value="F:ATP binding"/>
    <property type="evidence" value="ECO:0007669"/>
    <property type="project" value="UniProtKB-UniRule"/>
</dbReference>
<dbReference type="PANTHER" id="PTHR48012:SF10">
    <property type="entry name" value="FI20177P1"/>
    <property type="match status" value="1"/>
</dbReference>
<keyword evidence="4" id="KW-0808">Transferase</keyword>
<dbReference type="InterPro" id="IPR050629">
    <property type="entry name" value="STE20/SPS1-PAK"/>
</dbReference>
<keyword evidence="6" id="KW-0418">Kinase</keyword>
<comment type="similarity">
    <text evidence="1">Belongs to the protein kinase superfamily. STE Ser/Thr protein kinase family. STE20 subfamily.</text>
</comment>
<evidence type="ECO:0000256" key="5">
    <source>
        <dbReference type="ARBA" id="ARBA00022741"/>
    </source>
</evidence>
<comment type="catalytic activity">
    <reaction evidence="9">
        <text>L-seryl-[protein] + ATP = O-phospho-L-seryl-[protein] + ADP + H(+)</text>
        <dbReference type="Rhea" id="RHEA:17989"/>
        <dbReference type="Rhea" id="RHEA-COMP:9863"/>
        <dbReference type="Rhea" id="RHEA-COMP:11604"/>
        <dbReference type="ChEBI" id="CHEBI:15378"/>
        <dbReference type="ChEBI" id="CHEBI:29999"/>
        <dbReference type="ChEBI" id="CHEBI:30616"/>
        <dbReference type="ChEBI" id="CHEBI:83421"/>
        <dbReference type="ChEBI" id="CHEBI:456216"/>
        <dbReference type="EC" id="2.7.11.1"/>
    </reaction>
</comment>
<evidence type="ECO:0000256" key="7">
    <source>
        <dbReference type="ARBA" id="ARBA00022840"/>
    </source>
</evidence>
<keyword evidence="14" id="KW-1185">Reference proteome</keyword>
<dbReference type="Gene3D" id="1.10.510.10">
    <property type="entry name" value="Transferase(Phosphotransferase) domain 1"/>
    <property type="match status" value="1"/>
</dbReference>
<dbReference type="SMART" id="SM00220">
    <property type="entry name" value="S_TKc"/>
    <property type="match status" value="1"/>
</dbReference>